<feature type="chain" id="PRO_5047095709" evidence="2">
    <location>
        <begin position="26"/>
        <end position="166"/>
    </location>
</feature>
<organism evidence="3 4">
    <name type="scientific">Datura stramonium</name>
    <name type="common">Jimsonweed</name>
    <name type="synonym">Common thornapple</name>
    <dbReference type="NCBI Taxonomy" id="4076"/>
    <lineage>
        <taxon>Eukaryota</taxon>
        <taxon>Viridiplantae</taxon>
        <taxon>Streptophyta</taxon>
        <taxon>Embryophyta</taxon>
        <taxon>Tracheophyta</taxon>
        <taxon>Spermatophyta</taxon>
        <taxon>Magnoliopsida</taxon>
        <taxon>eudicotyledons</taxon>
        <taxon>Gunneridae</taxon>
        <taxon>Pentapetalae</taxon>
        <taxon>asterids</taxon>
        <taxon>lamiids</taxon>
        <taxon>Solanales</taxon>
        <taxon>Solanaceae</taxon>
        <taxon>Solanoideae</taxon>
        <taxon>Datureae</taxon>
        <taxon>Datura</taxon>
    </lineage>
</organism>
<accession>A0ABS8SEE4</accession>
<dbReference type="PANTHER" id="PTHR35274:SF5">
    <property type="entry name" value="PROTEIN E6-LIKE"/>
    <property type="match status" value="1"/>
</dbReference>
<feature type="compositionally biased region" description="Pro residues" evidence="1">
    <location>
        <begin position="59"/>
        <end position="71"/>
    </location>
</feature>
<evidence type="ECO:0000256" key="1">
    <source>
        <dbReference type="SAM" id="MobiDB-lite"/>
    </source>
</evidence>
<comment type="caution">
    <text evidence="3">The sequence shown here is derived from an EMBL/GenBank/DDBJ whole genome shotgun (WGS) entry which is preliminary data.</text>
</comment>
<feature type="region of interest" description="Disordered" evidence="1">
    <location>
        <begin position="43"/>
        <end position="148"/>
    </location>
</feature>
<proteinExistence type="predicted"/>
<keyword evidence="2" id="KW-0732">Signal</keyword>
<feature type="signal peptide" evidence="2">
    <location>
        <begin position="1"/>
        <end position="25"/>
    </location>
</feature>
<keyword evidence="4" id="KW-1185">Reference proteome</keyword>
<sequence length="166" mass="17328">MGQFIKQVACILFLVISTPLVQIEARKSKFMIIPASPSPAPTPISNEISFPPFSSLSPTPSPTPAPTPTPTPVFNDFTFPPLSAVSPTPASAPVGGDQDPDGNDTPTPAGAPEEGGIEAPAPLLTDTPYGLYGPHSQEVPSTVKNLDDVETKTPAEEFQVYCSALL</sequence>
<evidence type="ECO:0000313" key="3">
    <source>
        <dbReference type="EMBL" id="MCD7457159.1"/>
    </source>
</evidence>
<name>A0ABS8SEE4_DATST</name>
<protein>
    <submittedName>
        <fullName evidence="3">Uncharacterized protein</fullName>
    </submittedName>
</protein>
<reference evidence="3 4" key="1">
    <citation type="journal article" date="2021" name="BMC Genomics">
        <title>Datura genome reveals duplications of psychoactive alkaloid biosynthetic genes and high mutation rate following tissue culture.</title>
        <authorList>
            <person name="Rajewski A."/>
            <person name="Carter-House D."/>
            <person name="Stajich J."/>
            <person name="Litt A."/>
        </authorList>
    </citation>
    <scope>NUCLEOTIDE SEQUENCE [LARGE SCALE GENOMIC DNA]</scope>
    <source>
        <strain evidence="3">AR-01</strain>
    </source>
</reference>
<dbReference type="InterPro" id="IPR040290">
    <property type="entry name" value="Prot_E6-like"/>
</dbReference>
<evidence type="ECO:0000313" key="4">
    <source>
        <dbReference type="Proteomes" id="UP000823775"/>
    </source>
</evidence>
<evidence type="ECO:0000256" key="2">
    <source>
        <dbReference type="SAM" id="SignalP"/>
    </source>
</evidence>
<gene>
    <name evidence="3" type="ORF">HAX54_034365</name>
</gene>
<dbReference type="Proteomes" id="UP000823775">
    <property type="component" value="Unassembled WGS sequence"/>
</dbReference>
<dbReference type="EMBL" id="JACEIK010000444">
    <property type="protein sequence ID" value="MCD7457159.1"/>
    <property type="molecule type" value="Genomic_DNA"/>
</dbReference>
<feature type="compositionally biased region" description="Low complexity" evidence="1">
    <location>
        <begin position="43"/>
        <end position="58"/>
    </location>
</feature>
<dbReference type="PANTHER" id="PTHR35274">
    <property type="entry name" value="E6-LIKE PROTEIN"/>
    <property type="match status" value="1"/>
</dbReference>